<proteinExistence type="predicted"/>
<protein>
    <recommendedName>
        <fullName evidence="4">Transmembrane protein</fullName>
    </recommendedName>
</protein>
<feature type="transmembrane region" description="Helical" evidence="1">
    <location>
        <begin position="150"/>
        <end position="172"/>
    </location>
</feature>
<keyword evidence="1" id="KW-0472">Membrane</keyword>
<dbReference type="Proteomes" id="UP000295146">
    <property type="component" value="Unassembled WGS sequence"/>
</dbReference>
<dbReference type="EMBL" id="SODP01000001">
    <property type="protein sequence ID" value="TDW77350.1"/>
    <property type="molecule type" value="Genomic_DNA"/>
</dbReference>
<sequence length="203" mass="22278">MSSTQQRRAELFVMMQLRRLSFGHNPLRRRVDRIEAAFLLVAIALALLVIPAAAALGTTLHDRAEQSVADDHASAQQVHARTLEGTANAVPSTLGLSTTSVRVSWQDRSGSWHEGKADVLLGTPVNADLTIWIDQTGAMTGAPGTSSDSAALGTAIALTFPLLAWPALYAAWRLARRPLDRHRADEWAREWRKVSPRWTGHQF</sequence>
<dbReference type="InterPro" id="IPR039708">
    <property type="entry name" value="MT1774/Rv1733c-like"/>
</dbReference>
<name>A0A4R8CMP0_9ACTN</name>
<evidence type="ECO:0008006" key="4">
    <source>
        <dbReference type="Google" id="ProtNLM"/>
    </source>
</evidence>
<evidence type="ECO:0000313" key="3">
    <source>
        <dbReference type="Proteomes" id="UP000295146"/>
    </source>
</evidence>
<dbReference type="PANTHER" id="PTHR42305">
    <property type="entry name" value="MEMBRANE PROTEIN RV1733C-RELATED"/>
    <property type="match status" value="1"/>
</dbReference>
<keyword evidence="1" id="KW-1133">Transmembrane helix</keyword>
<dbReference type="RefSeq" id="WP_166679376.1">
    <property type="nucleotide sequence ID" value="NZ_SODP01000001.1"/>
</dbReference>
<evidence type="ECO:0000256" key="1">
    <source>
        <dbReference type="SAM" id="Phobius"/>
    </source>
</evidence>
<reference evidence="2 3" key="1">
    <citation type="submission" date="2019-03" db="EMBL/GenBank/DDBJ databases">
        <title>Genomic Encyclopedia of Type Strains, Phase III (KMG-III): the genomes of soil and plant-associated and newly described type strains.</title>
        <authorList>
            <person name="Whitman W."/>
        </authorList>
    </citation>
    <scope>NUCLEOTIDE SEQUENCE [LARGE SCALE GENOMIC DNA]</scope>
    <source>
        <strain evidence="2 3">VKM Ac-2573</strain>
    </source>
</reference>
<dbReference type="AlphaFoldDB" id="A0A4R8CMP0"/>
<accession>A0A4R8CMP0</accession>
<keyword evidence="1" id="KW-0812">Transmembrane</keyword>
<evidence type="ECO:0000313" key="2">
    <source>
        <dbReference type="EMBL" id="TDW77350.1"/>
    </source>
</evidence>
<keyword evidence="3" id="KW-1185">Reference proteome</keyword>
<dbReference type="PANTHER" id="PTHR42305:SF1">
    <property type="entry name" value="MEMBRANE PROTEIN RV1733C-RELATED"/>
    <property type="match status" value="1"/>
</dbReference>
<gene>
    <name evidence="2" type="ORF">EV653_2515</name>
</gene>
<organism evidence="2 3">
    <name type="scientific">Kribbella pratensis</name>
    <dbReference type="NCBI Taxonomy" id="2512112"/>
    <lineage>
        <taxon>Bacteria</taxon>
        <taxon>Bacillati</taxon>
        <taxon>Actinomycetota</taxon>
        <taxon>Actinomycetes</taxon>
        <taxon>Propionibacteriales</taxon>
        <taxon>Kribbellaceae</taxon>
        <taxon>Kribbella</taxon>
    </lineage>
</organism>
<comment type="caution">
    <text evidence="2">The sequence shown here is derived from an EMBL/GenBank/DDBJ whole genome shotgun (WGS) entry which is preliminary data.</text>
</comment>